<dbReference type="InterPro" id="IPR001487">
    <property type="entry name" value="Bromodomain"/>
</dbReference>
<evidence type="ECO:0000313" key="20">
    <source>
        <dbReference type="Proteomes" id="UP000000305"/>
    </source>
</evidence>
<dbReference type="PhylomeDB" id="E9H622"/>
<evidence type="ECO:0000256" key="6">
    <source>
        <dbReference type="ARBA" id="ARBA00022853"/>
    </source>
</evidence>
<keyword evidence="4" id="KW-0347">Helicase</keyword>
<dbReference type="FunFam" id="3.40.50.300:FF:003020">
    <property type="entry name" value="SNF2-related domain-containing protein"/>
    <property type="match status" value="1"/>
</dbReference>
<feature type="region of interest" description="Disordered" evidence="13">
    <location>
        <begin position="1"/>
        <end position="97"/>
    </location>
</feature>
<sequence length="1614" mass="183004">MAPPQPPSPMNHPQPSPSPMGPPMQQHPPQFQQQPQQQTYPPPMSGAPHYMGASGGYPPGSHHQPPQQPNYPSQPGGPMPQQSQQQPGAPPYPPDSINALQRAISTMEDRGLQNDPRYATLLAMRGKQEGMAPTSHIHQLRAQIMAYRLLARNQPVPTNIGMAAQGKRTDLPTLQSQPNTVSQLDQQQQQIYVPSPSQPGQSFQRPTAPSAPTPMQPSSVRPIGPPYSSQQPVAPSPSGQQSQLPSMGPPPSAGTPTPGTTASPVPGTIPTPRPPQPQVPVHPMQPSQGATAPTAIQMGNAALQPIIAPPAVPTSNASLMQQQPVMPHSQQIQPQQLQQQTLVSKQNKVTPIAKPAGLDPVVILQERENRMATRVAYRIEELSNLPTTMGEDLRIKAQIELRALRLLNFQRQLRSEVLACTRRDTTLETAVNVKAYKRTKKQGLREARATEKLEKQQKMEAERRRRQKHQEYLTAVLQHGKDLKEFHRNNLAKIVRINKAVLLHHANAEREQKKEQERIEKERMRRLMAEDEEGYRKLIDQKKDKRLAFLLQQTDEYIANLTEMVKLHKTEQRRKMKEQQMIKRRVQRNDDGTVVEDFHVSVIETASGNTLTGEEAPLASVLQTWLEAHPGWEELIEDEEQHIEEERPEEAKKAVTDESKTADEATVVVVKTALDDEYKTDDGEKNYYSIAHTVHEKVHGQASILINGKLKEYQVKGLEWLVSLYNNNLNGILADEMGLGKTIQTIGLITYLMEVKKNPGPYLIIVPLSTLSNWSLEFEKWAPSVNVVCYKGSPTVRRIVQNQMRAVKFNVLLTTYEYIIKDKSILAKLPFKYMIIDEGHRMKNHHCKLTQVLNTHYLAPHRLLLTGTPLQNKLPELWALLNFLLPSIFKSVSTFEQWFNAPFATTGEKVELNEEETILIIRRLHKVLRPFLLRRLKKEVESQLPDKVEYIVKCDMSGLQKVLYRHMQSKGVMLTDGSEKDKKGKGGAKALMNTIMQLRKLCNHPFMFQHIEEAYCEHMNVPGGLVSGPDLYRTSGKFELLDRILPKLKHLNHRVLLFCQMTQLMTIMEDYLNWKSFKYLRLDGTTKADDRGDLLKRFNDKSSDYFLFLLSTRAGGLGLNLQAADTVIIFDSDWNPHQDLQAQDRAHRIGQTNEVRVLRLMTVGSVEERILAAARYKLNMDQKVIQAGKFDQKSTGADRRQFLQTILHADEMEDEEENEVPDDETVNQMLARSEGEFELYQRMDIERRREEARQGAARKPRLMEETELPEWMSKDEEEVERLTCEEEEERVFGRGNRLKKDVDYGESLTEKEWLKAIGAMEEEGNVQDDDEEEEPGPSGRGSKRSRSTGGSSRRKRQRGDGDGGDEDDEPTNKKRRGGGRSLNFDKESGVNPQLKRKMKKILEIVMKYTDAEGRILSQPFMKLPTRKELPDYYEVIKKPIDINKILQRLQADKYMDFDDLERDFMLLCKNAQNYNEESSLIYEDSVVLQSVFTSARQRTEEEPEEVQQPPPPQQTDGEPNDEEDAQPSESDDNSNAASSVKVKIKLGKGRSGKSSDGGAHSSASGGRGKRKRTSRKYVSDEEDDFGEEEEGASERTSSRSSSRVASPAPSRRNR</sequence>
<dbReference type="PROSITE" id="PS51192">
    <property type="entry name" value="HELICASE_ATP_BIND_1"/>
    <property type="match status" value="1"/>
</dbReference>
<evidence type="ECO:0000256" key="8">
    <source>
        <dbReference type="ARBA" id="ARBA00023117"/>
    </source>
</evidence>
<dbReference type="Pfam" id="PF07533">
    <property type="entry name" value="BRK"/>
    <property type="match status" value="1"/>
</dbReference>
<evidence type="ECO:0000256" key="3">
    <source>
        <dbReference type="ARBA" id="ARBA00022801"/>
    </source>
</evidence>
<evidence type="ECO:0000259" key="15">
    <source>
        <dbReference type="PROSITE" id="PS51192"/>
    </source>
</evidence>
<evidence type="ECO:0000256" key="10">
    <source>
        <dbReference type="ARBA" id="ARBA00023163"/>
    </source>
</evidence>
<name>E9H622_DAPPU</name>
<dbReference type="Pfam" id="PF14619">
    <property type="entry name" value="SnAC"/>
    <property type="match status" value="1"/>
</dbReference>
<keyword evidence="8 12" id="KW-0103">Bromodomain</keyword>
<keyword evidence="3" id="KW-0378">Hydrolase</keyword>
<dbReference type="GO" id="GO:0005634">
    <property type="term" value="C:nucleus"/>
    <property type="evidence" value="ECO:0000318"/>
    <property type="project" value="GO_Central"/>
</dbReference>
<dbReference type="SUPFAM" id="SSF52540">
    <property type="entry name" value="P-loop containing nucleoside triphosphate hydrolases"/>
    <property type="match status" value="2"/>
</dbReference>
<keyword evidence="7" id="KW-0805">Transcription regulation</keyword>
<dbReference type="OrthoDB" id="6017at2759"/>
<dbReference type="InterPro" id="IPR001650">
    <property type="entry name" value="Helicase_C-like"/>
</dbReference>
<proteinExistence type="predicted"/>
<dbReference type="InterPro" id="IPR036427">
    <property type="entry name" value="Bromodomain-like_sf"/>
</dbReference>
<keyword evidence="20" id="KW-1185">Reference proteome</keyword>
<dbReference type="GO" id="GO:0003677">
    <property type="term" value="F:DNA binding"/>
    <property type="evidence" value="ECO:0000318"/>
    <property type="project" value="GO_Central"/>
</dbReference>
<dbReference type="SMART" id="SM01314">
    <property type="entry name" value="SnAC"/>
    <property type="match status" value="1"/>
</dbReference>
<keyword evidence="6" id="KW-0156">Chromatin regulator</keyword>
<dbReference type="GO" id="GO:0005524">
    <property type="term" value="F:ATP binding"/>
    <property type="evidence" value="ECO:0007669"/>
    <property type="project" value="UniProtKB-KW"/>
</dbReference>
<dbReference type="FunFam" id="1.20.5.170:FF:000008">
    <property type="entry name" value="probable global transcription activator SNF2L2 isoform X1"/>
    <property type="match status" value="1"/>
</dbReference>
<comment type="subcellular location">
    <subcellularLocation>
        <location evidence="1">Nucleus</location>
    </subcellularLocation>
</comment>
<dbReference type="SMART" id="SM00487">
    <property type="entry name" value="DEXDc"/>
    <property type="match status" value="1"/>
</dbReference>
<dbReference type="InterPro" id="IPR014001">
    <property type="entry name" value="Helicase_ATP-bd"/>
</dbReference>
<evidence type="ECO:0000259" key="16">
    <source>
        <dbReference type="PROSITE" id="PS51194"/>
    </source>
</evidence>
<evidence type="ECO:0000313" key="19">
    <source>
        <dbReference type="EMBL" id="EFX72834.1"/>
    </source>
</evidence>
<dbReference type="SUPFAM" id="SSF47370">
    <property type="entry name" value="Bromodomain"/>
    <property type="match status" value="1"/>
</dbReference>
<dbReference type="GO" id="GO:0042393">
    <property type="term" value="F:histone binding"/>
    <property type="evidence" value="ECO:0007669"/>
    <property type="project" value="InterPro"/>
</dbReference>
<feature type="domain" description="Helicase ATP-binding" evidence="15">
    <location>
        <begin position="722"/>
        <end position="887"/>
    </location>
</feature>
<dbReference type="PROSITE" id="PS50014">
    <property type="entry name" value="BROMODOMAIN_2"/>
    <property type="match status" value="1"/>
</dbReference>
<feature type="compositionally biased region" description="Low complexity" evidence="13">
    <location>
        <begin position="1598"/>
        <end position="1614"/>
    </location>
</feature>
<feature type="domain" description="Helicase C-terminal" evidence="16">
    <location>
        <begin position="1040"/>
        <end position="1196"/>
    </location>
</feature>
<dbReference type="GO" id="GO:0000785">
    <property type="term" value="C:chromatin"/>
    <property type="evidence" value="ECO:0000318"/>
    <property type="project" value="GO_Central"/>
</dbReference>
<dbReference type="GO" id="GO:0045944">
    <property type="term" value="P:positive regulation of transcription by RNA polymerase II"/>
    <property type="evidence" value="ECO:0000318"/>
    <property type="project" value="GO_Central"/>
</dbReference>
<evidence type="ECO:0000256" key="12">
    <source>
        <dbReference type="PROSITE-ProRule" id="PRU00035"/>
    </source>
</evidence>
<dbReference type="PROSITE" id="PS51666">
    <property type="entry name" value="QLQ"/>
    <property type="match status" value="1"/>
</dbReference>
<evidence type="ECO:0000256" key="7">
    <source>
        <dbReference type="ARBA" id="ARBA00023015"/>
    </source>
</evidence>
<evidence type="ECO:0000256" key="1">
    <source>
        <dbReference type="ARBA" id="ARBA00004123"/>
    </source>
</evidence>
<feature type="compositionally biased region" description="Low complexity" evidence="13">
    <location>
        <begin position="59"/>
        <end position="87"/>
    </location>
</feature>
<dbReference type="Pfam" id="PF08880">
    <property type="entry name" value="QLQ"/>
    <property type="match status" value="1"/>
</dbReference>
<dbReference type="InterPro" id="IPR014012">
    <property type="entry name" value="HSA_dom"/>
</dbReference>
<dbReference type="GO" id="GO:0048731">
    <property type="term" value="P:system development"/>
    <property type="evidence" value="ECO:0007669"/>
    <property type="project" value="UniProtKB-ARBA"/>
</dbReference>
<reference evidence="19 20" key="1">
    <citation type="journal article" date="2011" name="Science">
        <title>The ecoresponsive genome of Daphnia pulex.</title>
        <authorList>
            <person name="Colbourne J.K."/>
            <person name="Pfrender M.E."/>
            <person name="Gilbert D."/>
            <person name="Thomas W.K."/>
            <person name="Tucker A."/>
            <person name="Oakley T.H."/>
            <person name="Tokishita S."/>
            <person name="Aerts A."/>
            <person name="Arnold G.J."/>
            <person name="Basu M.K."/>
            <person name="Bauer D.J."/>
            <person name="Caceres C.E."/>
            <person name="Carmel L."/>
            <person name="Casola C."/>
            <person name="Choi J.H."/>
            <person name="Detter J.C."/>
            <person name="Dong Q."/>
            <person name="Dusheyko S."/>
            <person name="Eads B.D."/>
            <person name="Frohlich T."/>
            <person name="Geiler-Samerotte K.A."/>
            <person name="Gerlach D."/>
            <person name="Hatcher P."/>
            <person name="Jogdeo S."/>
            <person name="Krijgsveld J."/>
            <person name="Kriventseva E.V."/>
            <person name="Kultz D."/>
            <person name="Laforsch C."/>
            <person name="Lindquist E."/>
            <person name="Lopez J."/>
            <person name="Manak J.R."/>
            <person name="Muller J."/>
            <person name="Pangilinan J."/>
            <person name="Patwardhan R.P."/>
            <person name="Pitluck S."/>
            <person name="Pritham E.J."/>
            <person name="Rechtsteiner A."/>
            <person name="Rho M."/>
            <person name="Rogozin I.B."/>
            <person name="Sakarya O."/>
            <person name="Salamov A."/>
            <person name="Schaack S."/>
            <person name="Shapiro H."/>
            <person name="Shiga Y."/>
            <person name="Skalitzky C."/>
            <person name="Smith Z."/>
            <person name="Souvorov A."/>
            <person name="Sung W."/>
            <person name="Tang Z."/>
            <person name="Tsuchiya D."/>
            <person name="Tu H."/>
            <person name="Vos H."/>
            <person name="Wang M."/>
            <person name="Wolf Y.I."/>
            <person name="Yamagata H."/>
            <person name="Yamada T."/>
            <person name="Ye Y."/>
            <person name="Shaw J.R."/>
            <person name="Andrews J."/>
            <person name="Crease T.J."/>
            <person name="Tang H."/>
            <person name="Lucas S.M."/>
            <person name="Robertson H.M."/>
            <person name="Bork P."/>
            <person name="Koonin E.V."/>
            <person name="Zdobnov E.M."/>
            <person name="Grigoriev I.V."/>
            <person name="Lynch M."/>
            <person name="Boore J.L."/>
        </authorList>
    </citation>
    <scope>NUCLEOTIDE SEQUENCE [LARGE SCALE GENOMIC DNA]</scope>
</reference>
<feature type="compositionally biased region" description="Pro residues" evidence="13">
    <location>
        <begin position="1"/>
        <end position="26"/>
    </location>
</feature>
<keyword evidence="2" id="KW-0547">Nucleotide-binding</keyword>
<evidence type="ECO:0000256" key="4">
    <source>
        <dbReference type="ARBA" id="ARBA00022806"/>
    </source>
</evidence>
<dbReference type="InterPro" id="IPR006576">
    <property type="entry name" value="BRK_domain"/>
</dbReference>
<dbReference type="PROSITE" id="PS00633">
    <property type="entry name" value="BROMODOMAIN_1"/>
    <property type="match status" value="1"/>
</dbReference>
<dbReference type="InterPro" id="IPR038718">
    <property type="entry name" value="SNF2-like_sf"/>
</dbReference>
<dbReference type="Gene3D" id="3.40.50.10810">
    <property type="entry name" value="Tandem AAA-ATPase domain"/>
    <property type="match status" value="1"/>
</dbReference>
<feature type="compositionally biased region" description="Acidic residues" evidence="13">
    <location>
        <begin position="1580"/>
        <end position="1591"/>
    </location>
</feature>
<dbReference type="InParanoid" id="E9H622"/>
<evidence type="ECO:0000259" key="17">
    <source>
        <dbReference type="PROSITE" id="PS51204"/>
    </source>
</evidence>
<dbReference type="FunFam" id="1.20.920.10:FF:000041">
    <property type="entry name" value="ATP-dependent helicase brm"/>
    <property type="match status" value="1"/>
</dbReference>
<evidence type="ECO:0000256" key="2">
    <source>
        <dbReference type="ARBA" id="ARBA00022741"/>
    </source>
</evidence>
<feature type="domain" description="HSA" evidence="17">
    <location>
        <begin position="457"/>
        <end position="529"/>
    </location>
</feature>
<dbReference type="GO" id="GO:0016787">
    <property type="term" value="F:hydrolase activity"/>
    <property type="evidence" value="ECO:0007669"/>
    <property type="project" value="UniProtKB-KW"/>
</dbReference>
<gene>
    <name evidence="19" type="ORF">DAPPUDRAFT_215757</name>
</gene>
<dbReference type="GO" id="GO:0048513">
    <property type="term" value="P:animal organ development"/>
    <property type="evidence" value="ECO:0007669"/>
    <property type="project" value="UniProtKB-ARBA"/>
</dbReference>
<dbReference type="GO" id="GO:0004386">
    <property type="term" value="F:helicase activity"/>
    <property type="evidence" value="ECO:0007669"/>
    <property type="project" value="UniProtKB-KW"/>
</dbReference>
<dbReference type="GO" id="GO:0140750">
    <property type="term" value="F:nucleosome array spacer activity"/>
    <property type="evidence" value="ECO:0000318"/>
    <property type="project" value="GO_Central"/>
</dbReference>
<dbReference type="STRING" id="6669.E9H622"/>
<dbReference type="SMART" id="SM00592">
    <property type="entry name" value="BRK"/>
    <property type="match status" value="1"/>
</dbReference>
<dbReference type="Pfam" id="PF00271">
    <property type="entry name" value="Helicase_C"/>
    <property type="match status" value="1"/>
</dbReference>
<keyword evidence="10" id="KW-0804">Transcription</keyword>
<feature type="region of interest" description="Disordered" evidence="13">
    <location>
        <begin position="1321"/>
        <end position="1392"/>
    </location>
</feature>
<keyword evidence="9" id="KW-0010">Activator</keyword>
<dbReference type="InterPro" id="IPR049730">
    <property type="entry name" value="SNF2/RAD54-like_C"/>
</dbReference>
<feature type="compositionally biased region" description="Polar residues" evidence="13">
    <location>
        <begin position="198"/>
        <end position="207"/>
    </location>
</feature>
<dbReference type="Gene3D" id="3.40.50.300">
    <property type="entry name" value="P-loop containing nucleotide triphosphate hydrolases"/>
    <property type="match status" value="1"/>
</dbReference>
<dbReference type="PRINTS" id="PR00503">
    <property type="entry name" value="BROMODOMAIN"/>
</dbReference>
<dbReference type="SMART" id="SM00573">
    <property type="entry name" value="HSA"/>
    <property type="match status" value="1"/>
</dbReference>
<keyword evidence="5" id="KW-0067">ATP-binding</keyword>
<dbReference type="eggNOG" id="KOG0386">
    <property type="taxonomic scope" value="Eukaryota"/>
</dbReference>
<keyword evidence="11" id="KW-0539">Nucleus</keyword>
<feature type="compositionally biased region" description="Basic residues" evidence="13">
    <location>
        <begin position="1341"/>
        <end position="1357"/>
    </location>
</feature>
<organism evidence="19 20">
    <name type="scientific">Daphnia pulex</name>
    <name type="common">Water flea</name>
    <dbReference type="NCBI Taxonomy" id="6669"/>
    <lineage>
        <taxon>Eukaryota</taxon>
        <taxon>Metazoa</taxon>
        <taxon>Ecdysozoa</taxon>
        <taxon>Arthropoda</taxon>
        <taxon>Crustacea</taxon>
        <taxon>Branchiopoda</taxon>
        <taxon>Diplostraca</taxon>
        <taxon>Cladocera</taxon>
        <taxon>Anomopoda</taxon>
        <taxon>Daphniidae</taxon>
        <taxon>Daphnia</taxon>
    </lineage>
</organism>
<dbReference type="CDD" id="cd18793">
    <property type="entry name" value="SF2_C_SNF"/>
    <property type="match status" value="1"/>
</dbReference>
<dbReference type="FunFam" id="3.40.50.10810:FF:000008">
    <property type="entry name" value="Chromatin structure-remodeling complex subunit snf21"/>
    <property type="match status" value="1"/>
</dbReference>
<evidence type="ECO:0000256" key="11">
    <source>
        <dbReference type="ARBA" id="ARBA00023242"/>
    </source>
</evidence>
<dbReference type="SMART" id="SM00951">
    <property type="entry name" value="QLQ"/>
    <property type="match status" value="1"/>
</dbReference>
<evidence type="ECO:0000256" key="5">
    <source>
        <dbReference type="ARBA" id="ARBA00022840"/>
    </source>
</evidence>
<dbReference type="Gene3D" id="1.20.920.10">
    <property type="entry name" value="Bromodomain-like"/>
    <property type="match status" value="1"/>
</dbReference>
<dbReference type="GO" id="GO:0003682">
    <property type="term" value="F:chromatin binding"/>
    <property type="evidence" value="ECO:0000318"/>
    <property type="project" value="GO_Central"/>
</dbReference>
<dbReference type="OMA" id="RMEIVQC"/>
<evidence type="ECO:0000256" key="9">
    <source>
        <dbReference type="ARBA" id="ARBA00023159"/>
    </source>
</evidence>
<dbReference type="PROSITE" id="PS51204">
    <property type="entry name" value="HSA"/>
    <property type="match status" value="1"/>
</dbReference>
<evidence type="ECO:0008006" key="21">
    <source>
        <dbReference type="Google" id="ProtNLM"/>
    </source>
</evidence>
<accession>E9H622</accession>
<dbReference type="SUPFAM" id="SSF160481">
    <property type="entry name" value="BRK domain-like"/>
    <property type="match status" value="1"/>
</dbReference>
<dbReference type="InterPro" id="IPR018359">
    <property type="entry name" value="Bromodomain_CS"/>
</dbReference>
<dbReference type="InterPro" id="IPR029295">
    <property type="entry name" value="SnAC"/>
</dbReference>
<dbReference type="PROSITE" id="PS51194">
    <property type="entry name" value="HELICASE_CTER"/>
    <property type="match status" value="1"/>
</dbReference>
<dbReference type="Proteomes" id="UP000000305">
    <property type="component" value="Unassembled WGS sequence"/>
</dbReference>
<feature type="compositionally biased region" description="Pro residues" evidence="13">
    <location>
        <begin position="267"/>
        <end position="280"/>
    </location>
</feature>
<feature type="compositionally biased region" description="Acidic residues" evidence="13">
    <location>
        <begin position="1321"/>
        <end position="1335"/>
    </location>
</feature>
<dbReference type="Gene3D" id="1.20.5.170">
    <property type="match status" value="1"/>
</dbReference>
<dbReference type="FunCoup" id="E9H622">
    <property type="interactions" value="1583"/>
</dbReference>
<dbReference type="HOGENOM" id="CLU_000315_15_0_1"/>
<feature type="compositionally biased region" description="Basic residues" evidence="13">
    <location>
        <begin position="1542"/>
        <end position="1551"/>
    </location>
</feature>
<evidence type="ECO:0000256" key="13">
    <source>
        <dbReference type="SAM" id="MobiDB-lite"/>
    </source>
</evidence>
<dbReference type="InterPro" id="IPR014978">
    <property type="entry name" value="Gln-Leu-Gln_QLQ"/>
</dbReference>
<feature type="region of interest" description="Disordered" evidence="13">
    <location>
        <begin position="193"/>
        <end position="291"/>
    </location>
</feature>
<feature type="compositionally biased region" description="Low complexity" evidence="13">
    <location>
        <begin position="254"/>
        <end position="266"/>
    </location>
</feature>
<dbReference type="SMART" id="SM00297">
    <property type="entry name" value="BROMO"/>
    <property type="match status" value="1"/>
</dbReference>
<dbReference type="Pfam" id="PF00439">
    <property type="entry name" value="Bromodomain"/>
    <property type="match status" value="1"/>
</dbReference>
<dbReference type="CDD" id="cd17996">
    <property type="entry name" value="DEXHc_SMARCA2_SMARCA4"/>
    <property type="match status" value="1"/>
</dbReference>
<evidence type="ECO:0000259" key="18">
    <source>
        <dbReference type="PROSITE" id="PS51666"/>
    </source>
</evidence>
<feature type="compositionally biased region" description="Low complexity" evidence="13">
    <location>
        <begin position="27"/>
        <end position="39"/>
    </location>
</feature>
<dbReference type="GO" id="GO:0031507">
    <property type="term" value="P:heterochromatin formation"/>
    <property type="evidence" value="ECO:0000318"/>
    <property type="project" value="GO_Central"/>
</dbReference>
<dbReference type="Pfam" id="PF07529">
    <property type="entry name" value="HSA"/>
    <property type="match status" value="1"/>
</dbReference>
<dbReference type="InterPro" id="IPR000330">
    <property type="entry name" value="SNF2_N"/>
</dbReference>
<feature type="compositionally biased region" description="Low complexity" evidence="13">
    <location>
        <begin position="236"/>
        <end position="246"/>
    </location>
</feature>
<dbReference type="InterPro" id="IPR037259">
    <property type="entry name" value="BRK_sf"/>
</dbReference>
<evidence type="ECO:0000259" key="14">
    <source>
        <dbReference type="PROSITE" id="PS50014"/>
    </source>
</evidence>
<dbReference type="SMART" id="SM00490">
    <property type="entry name" value="HELICc"/>
    <property type="match status" value="1"/>
</dbReference>
<feature type="compositionally biased region" description="Low complexity" evidence="13">
    <location>
        <begin position="1552"/>
        <end position="1564"/>
    </location>
</feature>
<dbReference type="KEGG" id="dpx:DAPPUDRAFT_215757"/>
<feature type="domain" description="Bromo" evidence="14">
    <location>
        <begin position="1412"/>
        <end position="1482"/>
    </location>
</feature>
<feature type="domain" description="QLQ" evidence="18">
    <location>
        <begin position="131"/>
        <end position="166"/>
    </location>
</feature>
<dbReference type="EMBL" id="GL732595">
    <property type="protein sequence ID" value="EFX72834.1"/>
    <property type="molecule type" value="Genomic_DNA"/>
</dbReference>
<dbReference type="InterPro" id="IPR027417">
    <property type="entry name" value="P-loop_NTPase"/>
</dbReference>
<dbReference type="Pfam" id="PF00176">
    <property type="entry name" value="SNF2-rel_dom"/>
    <property type="match status" value="1"/>
</dbReference>
<feature type="region of interest" description="Disordered" evidence="13">
    <location>
        <begin position="1495"/>
        <end position="1614"/>
    </location>
</feature>
<protein>
    <recommendedName>
        <fullName evidence="21">ATP-dependent helicase brm</fullName>
    </recommendedName>
</protein>
<feature type="compositionally biased region" description="Acidic residues" evidence="13">
    <location>
        <begin position="1518"/>
        <end position="1532"/>
    </location>
</feature>
<dbReference type="Gene3D" id="3.40.5.120">
    <property type="match status" value="1"/>
</dbReference>
<dbReference type="PANTHER" id="PTHR10799">
    <property type="entry name" value="SNF2/RAD54 HELICASE FAMILY"/>
    <property type="match status" value="1"/>
</dbReference>